<keyword evidence="2" id="KW-1185">Reference proteome</keyword>
<protein>
    <submittedName>
        <fullName evidence="1">Uncharacterized protein</fullName>
    </submittedName>
</protein>
<evidence type="ECO:0000313" key="1">
    <source>
        <dbReference type="EMBL" id="GBG23461.1"/>
    </source>
</evidence>
<sequence length="186" mass="21633">MSKNGLIVLVPYKTGQEFYSEYDYENEDNEKNEDFLETNEDDEDFLEADEDENLAYLPVYVETEDRDLALMAVAYEACQCTYVTFSSSIATAQEWEDRGYPGTVKKPGVDLPATDEAFEIPEPGDCFCCASMEDYEVITPEEMIKRLKISKANYILVYLEDDDDLWESFNDWCVNFLNYYIFLPKQ</sequence>
<dbReference type="EMBL" id="BDUD01000002">
    <property type="protein sequence ID" value="GBG23461.1"/>
    <property type="molecule type" value="Genomic_DNA"/>
</dbReference>
<accession>A0A2R5G5Y4</accession>
<dbReference type="RefSeq" id="WP_109013296.1">
    <property type="nucleotide sequence ID" value="NZ_BDUD01000002.1"/>
</dbReference>
<name>A0A2R5G5Y4_NOSCO</name>
<proteinExistence type="predicted"/>
<gene>
    <name evidence="1" type="ORF">NIES4072_71730</name>
</gene>
<comment type="caution">
    <text evidence="1">The sequence shown here is derived from an EMBL/GenBank/DDBJ whole genome shotgun (WGS) entry which is preliminary data.</text>
</comment>
<reference evidence="1 2" key="1">
    <citation type="submission" date="2017-06" db="EMBL/GenBank/DDBJ databases">
        <title>Genome sequencing of cyanobaciteial culture collection at National Institute for Environmental Studies (NIES).</title>
        <authorList>
            <person name="Hirose Y."/>
            <person name="Shimura Y."/>
            <person name="Fujisawa T."/>
            <person name="Nakamura Y."/>
            <person name="Kawachi M."/>
        </authorList>
    </citation>
    <scope>NUCLEOTIDE SEQUENCE [LARGE SCALE GENOMIC DNA]</scope>
    <source>
        <strain evidence="1 2">NIES-4072</strain>
    </source>
</reference>
<dbReference type="OrthoDB" id="511384at2"/>
<dbReference type="Proteomes" id="UP000245124">
    <property type="component" value="Unassembled WGS sequence"/>
</dbReference>
<organism evidence="1 2">
    <name type="scientific">Nostoc commune NIES-4072</name>
    <dbReference type="NCBI Taxonomy" id="2005467"/>
    <lineage>
        <taxon>Bacteria</taxon>
        <taxon>Bacillati</taxon>
        <taxon>Cyanobacteriota</taxon>
        <taxon>Cyanophyceae</taxon>
        <taxon>Nostocales</taxon>
        <taxon>Nostocaceae</taxon>
        <taxon>Nostoc</taxon>
    </lineage>
</organism>
<evidence type="ECO:0000313" key="2">
    <source>
        <dbReference type="Proteomes" id="UP000245124"/>
    </source>
</evidence>
<dbReference type="AlphaFoldDB" id="A0A2R5G5Y4"/>